<dbReference type="Pfam" id="PF00067">
    <property type="entry name" value="p450"/>
    <property type="match status" value="1"/>
</dbReference>
<evidence type="ECO:0000313" key="7">
    <source>
        <dbReference type="EMBL" id="THW78745.1"/>
    </source>
</evidence>
<keyword evidence="4 5" id="KW-0408">Iron</keyword>
<comment type="similarity">
    <text evidence="2">Belongs to the cytochrome P450 family.</text>
</comment>
<organism evidence="7 8">
    <name type="scientific">Aureobasidium pullulans</name>
    <name type="common">Black yeast</name>
    <name type="synonym">Pullularia pullulans</name>
    <dbReference type="NCBI Taxonomy" id="5580"/>
    <lineage>
        <taxon>Eukaryota</taxon>
        <taxon>Fungi</taxon>
        <taxon>Dikarya</taxon>
        <taxon>Ascomycota</taxon>
        <taxon>Pezizomycotina</taxon>
        <taxon>Dothideomycetes</taxon>
        <taxon>Dothideomycetidae</taxon>
        <taxon>Dothideales</taxon>
        <taxon>Saccotheciaceae</taxon>
        <taxon>Aureobasidium</taxon>
    </lineage>
</organism>
<reference evidence="7 8" key="1">
    <citation type="submission" date="2018-10" db="EMBL/GenBank/DDBJ databases">
        <title>Fifty Aureobasidium pullulans genomes reveal a recombining polyextremotolerant generalist.</title>
        <authorList>
            <person name="Gostincar C."/>
            <person name="Turk M."/>
            <person name="Zajc J."/>
            <person name="Gunde-Cimerman N."/>
        </authorList>
    </citation>
    <scope>NUCLEOTIDE SEQUENCE [LARGE SCALE GENOMIC DNA]</scope>
    <source>
        <strain evidence="7 8">EXF-10659</strain>
    </source>
</reference>
<dbReference type="GO" id="GO:0005506">
    <property type="term" value="F:iron ion binding"/>
    <property type="evidence" value="ECO:0007669"/>
    <property type="project" value="InterPro"/>
</dbReference>
<dbReference type="GO" id="GO:0020037">
    <property type="term" value="F:heme binding"/>
    <property type="evidence" value="ECO:0007669"/>
    <property type="project" value="InterPro"/>
</dbReference>
<dbReference type="PANTHER" id="PTHR47582">
    <property type="entry name" value="P450, PUTATIVE (EUROFUNG)-RELATED"/>
    <property type="match status" value="1"/>
</dbReference>
<evidence type="ECO:0000313" key="8">
    <source>
        <dbReference type="Proteomes" id="UP000308802"/>
    </source>
</evidence>
<dbReference type="GO" id="GO:0004497">
    <property type="term" value="F:monooxygenase activity"/>
    <property type="evidence" value="ECO:0007669"/>
    <property type="project" value="InterPro"/>
</dbReference>
<dbReference type="Gene3D" id="1.10.630.10">
    <property type="entry name" value="Cytochrome P450"/>
    <property type="match status" value="1"/>
</dbReference>
<evidence type="ECO:0000256" key="6">
    <source>
        <dbReference type="SAM" id="Phobius"/>
    </source>
</evidence>
<feature type="transmembrane region" description="Helical" evidence="6">
    <location>
        <begin position="30"/>
        <end position="47"/>
    </location>
</feature>
<dbReference type="AlphaFoldDB" id="A0A4S9AGQ5"/>
<dbReference type="InterPro" id="IPR036396">
    <property type="entry name" value="Cyt_P450_sf"/>
</dbReference>
<evidence type="ECO:0000256" key="1">
    <source>
        <dbReference type="ARBA" id="ARBA00001971"/>
    </source>
</evidence>
<protein>
    <submittedName>
        <fullName evidence="7">Cytochrome P450</fullName>
    </submittedName>
</protein>
<evidence type="ECO:0000256" key="4">
    <source>
        <dbReference type="ARBA" id="ARBA00023004"/>
    </source>
</evidence>
<proteinExistence type="inferred from homology"/>
<sequence>MCDAWKAQSISSLDLLFSDWVCCEYFKMELKHLIIGLAIAFLSYIFVESRRPKAGVQEPPALRTRIPFIGHIIGIAIHGLRYFGKACEGSDEPIVTIDFLVSKVYLVNKSSAVAQVQRNAKVITFDPFLDSAAERMVNVSKRGLKLLTGKENGGGDLNRKIVKAMHPALLGPGLDVANRNMVNNLSKSVDELASFSGKSFDLYAWAKHAITIASTDAVWGPKNPIKDPENEAAFWDFDSHLRLLVFNIFPSIIARKAYLGREKVVSAFVRYYNEGGQHEASELAQARWRVQHESGAATEDIARMETATVLGVVSNTTPSSFWMLYDVYSRPALLSQLRDEVREHALKKNESGEMTIDLAAMRDNCPNLLATFQEVLRTHSNSAPTRFVTDDVVLNEKFLLKKGRVLLMPGMNMNYEPNIWGDDSQKFDPTRFKKETLKQRPTSFMSFGASPSLCPGRHFASGEILGMAAMMILRYDITPASGKWTMPKFWKGAIAASMPFPAEPFNVTITPRDEFANTTWSYKSTDGKGKFPLITG</sequence>
<dbReference type="EMBL" id="QZAO01000027">
    <property type="protein sequence ID" value="THW78745.1"/>
    <property type="molecule type" value="Genomic_DNA"/>
</dbReference>
<feature type="binding site" description="axial binding residue" evidence="5">
    <location>
        <position position="454"/>
    </location>
    <ligand>
        <name>heme</name>
        <dbReference type="ChEBI" id="CHEBI:30413"/>
    </ligand>
    <ligandPart>
        <name>Fe</name>
        <dbReference type="ChEBI" id="CHEBI:18248"/>
    </ligandPart>
</feature>
<dbReference type="Proteomes" id="UP000308802">
    <property type="component" value="Unassembled WGS sequence"/>
</dbReference>
<evidence type="ECO:0000256" key="2">
    <source>
        <dbReference type="ARBA" id="ARBA00010617"/>
    </source>
</evidence>
<evidence type="ECO:0000256" key="5">
    <source>
        <dbReference type="PIRSR" id="PIRSR602403-1"/>
    </source>
</evidence>
<dbReference type="InterPro" id="IPR002403">
    <property type="entry name" value="Cyt_P450_E_grp-IV"/>
</dbReference>
<keyword evidence="5" id="KW-0349">Heme</keyword>
<name>A0A4S9AGQ5_AURPU</name>
<dbReference type="SUPFAM" id="SSF48264">
    <property type="entry name" value="Cytochrome P450"/>
    <property type="match status" value="1"/>
</dbReference>
<comment type="caution">
    <text evidence="7">The sequence shown here is derived from an EMBL/GenBank/DDBJ whole genome shotgun (WGS) entry which is preliminary data.</text>
</comment>
<dbReference type="InterPro" id="IPR001128">
    <property type="entry name" value="Cyt_P450"/>
</dbReference>
<evidence type="ECO:0000256" key="3">
    <source>
        <dbReference type="ARBA" id="ARBA00022723"/>
    </source>
</evidence>
<dbReference type="CDD" id="cd11040">
    <property type="entry name" value="CYP7_CYP8-like"/>
    <property type="match status" value="1"/>
</dbReference>
<keyword evidence="6" id="KW-0812">Transmembrane</keyword>
<dbReference type="InterPro" id="IPR053007">
    <property type="entry name" value="CYP450_monoxygenase_sec-met"/>
</dbReference>
<keyword evidence="6" id="KW-0472">Membrane</keyword>
<dbReference type="PRINTS" id="PR00465">
    <property type="entry name" value="EP450IV"/>
</dbReference>
<dbReference type="GO" id="GO:0016705">
    <property type="term" value="F:oxidoreductase activity, acting on paired donors, with incorporation or reduction of molecular oxygen"/>
    <property type="evidence" value="ECO:0007669"/>
    <property type="project" value="InterPro"/>
</dbReference>
<keyword evidence="6" id="KW-1133">Transmembrane helix</keyword>
<keyword evidence="3 5" id="KW-0479">Metal-binding</keyword>
<dbReference type="PANTHER" id="PTHR47582:SF1">
    <property type="entry name" value="P450, PUTATIVE (EUROFUNG)-RELATED"/>
    <property type="match status" value="1"/>
</dbReference>
<accession>A0A4S9AGQ5</accession>
<comment type="cofactor">
    <cofactor evidence="1 5">
        <name>heme</name>
        <dbReference type="ChEBI" id="CHEBI:30413"/>
    </cofactor>
</comment>
<gene>
    <name evidence="7" type="ORF">D6D19_01709</name>
</gene>